<dbReference type="EMBL" id="MCGH01000002">
    <property type="protein sequence ID" value="ODM05739.1"/>
    <property type="molecule type" value="Genomic_DNA"/>
</dbReference>
<dbReference type="Proteomes" id="UP000094869">
    <property type="component" value="Unassembled WGS sequence"/>
</dbReference>
<evidence type="ECO:0000313" key="8">
    <source>
        <dbReference type="Proteomes" id="UP000094271"/>
    </source>
</evidence>
<dbReference type="SUPFAM" id="SSF103486">
    <property type="entry name" value="V-type ATP synthase subunit C"/>
    <property type="match status" value="1"/>
</dbReference>
<dbReference type="PANTHER" id="PTHR38682:SF1">
    <property type="entry name" value="V-TYPE ATP SYNTHASE SUBUNIT C"/>
    <property type="match status" value="1"/>
</dbReference>
<dbReference type="OrthoDB" id="9816136at2"/>
<reference evidence="6 9" key="2">
    <citation type="submission" date="2016-08" db="EMBL/GenBank/DDBJ databases">
        <title>Characterization of Isolates of Eisenbergiella tayi Derived from Blood Cultures, Using Whole Genome Sequencing.</title>
        <authorList>
            <person name="Bernier A.-M."/>
            <person name="Burdz T."/>
            <person name="Wiebe D."/>
            <person name="Bernard K."/>
        </authorList>
    </citation>
    <scope>NUCLEOTIDE SEQUENCE [LARGE SCALE GENOMIC DNA]</scope>
    <source>
        <strain evidence="6 9">NML120146</strain>
    </source>
</reference>
<reference evidence="5 8" key="3">
    <citation type="submission" date="2016-08" db="EMBL/GenBank/DDBJ databases">
        <authorList>
            <person name="Seilhamer J.J."/>
        </authorList>
    </citation>
    <scope>NUCLEOTIDE SEQUENCE [LARGE SCALE GENOMIC DNA]</scope>
    <source>
        <strain evidence="5 8">NML150140-1</strain>
    </source>
</reference>
<name>A0A1E3AAT2_9FIRM</name>
<dbReference type="EMBL" id="MEHA01000014">
    <property type="protein sequence ID" value="ODR49073.1"/>
    <property type="molecule type" value="Genomic_DNA"/>
</dbReference>
<dbReference type="Proteomes" id="UP000095003">
    <property type="component" value="Unassembled WGS sequence"/>
</dbReference>
<dbReference type="Pfam" id="PF01992">
    <property type="entry name" value="vATP-synt_AC39"/>
    <property type="match status" value="1"/>
</dbReference>
<dbReference type="InterPro" id="IPR044911">
    <property type="entry name" value="V-type_ATPase_csu/dsu_dom_3"/>
</dbReference>
<dbReference type="Proteomes" id="UP000094067">
    <property type="component" value="Unassembled WGS sequence"/>
</dbReference>
<dbReference type="RefSeq" id="WP_009251172.1">
    <property type="nucleotide sequence ID" value="NZ_BAABXS010000003.1"/>
</dbReference>
<evidence type="ECO:0000313" key="3">
    <source>
        <dbReference type="EMBL" id="ODM05739.1"/>
    </source>
</evidence>
<evidence type="ECO:0000256" key="2">
    <source>
        <dbReference type="ARBA" id="ARBA00023065"/>
    </source>
</evidence>
<keyword evidence="9" id="KW-1185">Reference proteome</keyword>
<evidence type="ECO:0000313" key="10">
    <source>
        <dbReference type="Proteomes" id="UP000095003"/>
    </source>
</evidence>
<dbReference type="InterPro" id="IPR036079">
    <property type="entry name" value="ATPase_csu/dsu_sf"/>
</dbReference>
<dbReference type="InterPro" id="IPR050873">
    <property type="entry name" value="V-ATPase_V0D/AC39_subunit"/>
</dbReference>
<keyword evidence="1" id="KW-0813">Transport</keyword>
<evidence type="ECO:0000313" key="6">
    <source>
        <dbReference type="EMBL" id="ODR57639.1"/>
    </source>
</evidence>
<evidence type="ECO:0000313" key="4">
    <source>
        <dbReference type="EMBL" id="ODM13228.1"/>
    </source>
</evidence>
<sequence length="346" mass="40105">MSLFRYSGLSTKVKAMRGRLLSQEQFREMSDLHSVPEVLSYLKKIPSYEKALGDRDETHLHRGAAEALVKQSLYYDFGKLYRFADLEQRVFLDDYFMRYEVIFLKNVLRYLLDSQEDLAEIDLSAYRAVFERHSLMDPHVLMGAESVEGLIGLLQDTPYGKALAMVNKAGGANLFDYEAALDMLFFKQLWQDVKKHLKKQDLMVIQRSAGLEADTLNMQWINRAKKYYHMAPADIYAFLIPIHYRLSTGQVKQLVEAESIKEFMDVLEDTGYGRFLEEADNSQLEKICGRLMDKVHQLNMRTAAYSVACLDTYLYEKEQEVNKVIKVIECVRYGLPADRIKEYLAS</sequence>
<proteinExistence type="predicted"/>
<protein>
    <submittedName>
        <fullName evidence="3">V-type ATP synthase subunit C</fullName>
    </submittedName>
</protein>
<dbReference type="AlphaFoldDB" id="A0A1E3AAT2"/>
<dbReference type="PANTHER" id="PTHR38682">
    <property type="entry name" value="V-TYPE ATP SYNTHASE SUBUNIT C"/>
    <property type="match status" value="1"/>
</dbReference>
<reference evidence="7 10" key="1">
    <citation type="submission" date="2016-07" db="EMBL/GenBank/DDBJ databases">
        <title>Characterization of isolates of Eisenbergiella tayi derived from blood cultures, using whole genome sequencing.</title>
        <authorList>
            <person name="Burdz T."/>
            <person name="Wiebe D."/>
            <person name="Huynh C."/>
            <person name="Bernard K."/>
        </authorList>
    </citation>
    <scope>NUCLEOTIDE SEQUENCE [LARGE SCALE GENOMIC DNA]</scope>
    <source>
        <strain evidence="3 7">NML 110608</strain>
        <strain evidence="4 10">NML 120489</strain>
    </source>
</reference>
<accession>A0A1E3AAT2</accession>
<keyword evidence="2" id="KW-0406">Ion transport</keyword>
<evidence type="ECO:0000313" key="9">
    <source>
        <dbReference type="Proteomes" id="UP000094869"/>
    </source>
</evidence>
<organism evidence="3 7">
    <name type="scientific">Eisenbergiella tayi</name>
    <dbReference type="NCBI Taxonomy" id="1432052"/>
    <lineage>
        <taxon>Bacteria</taxon>
        <taxon>Bacillati</taxon>
        <taxon>Bacillota</taxon>
        <taxon>Clostridia</taxon>
        <taxon>Lachnospirales</taxon>
        <taxon>Lachnospiraceae</taxon>
        <taxon>Eisenbergiella</taxon>
    </lineage>
</organism>
<dbReference type="Gene3D" id="1.10.132.50">
    <property type="entry name" value="ATP synthase (C/AC39) subunit, domain 3"/>
    <property type="match status" value="3"/>
</dbReference>
<dbReference type="InterPro" id="IPR002843">
    <property type="entry name" value="ATPase_V0-cplx_csu/dsu"/>
</dbReference>
<dbReference type="EMBL" id="MCGI01000001">
    <property type="protein sequence ID" value="ODM13228.1"/>
    <property type="molecule type" value="Genomic_DNA"/>
</dbReference>
<dbReference type="EMBL" id="MEHD01000021">
    <property type="protein sequence ID" value="ODR57639.1"/>
    <property type="molecule type" value="Genomic_DNA"/>
</dbReference>
<dbReference type="Proteomes" id="UP000094271">
    <property type="component" value="Unassembled WGS sequence"/>
</dbReference>
<evidence type="ECO:0000256" key="1">
    <source>
        <dbReference type="ARBA" id="ARBA00022448"/>
    </source>
</evidence>
<evidence type="ECO:0000313" key="5">
    <source>
        <dbReference type="EMBL" id="ODR49073.1"/>
    </source>
</evidence>
<dbReference type="GO" id="GO:0046961">
    <property type="term" value="F:proton-transporting ATPase activity, rotational mechanism"/>
    <property type="evidence" value="ECO:0007669"/>
    <property type="project" value="InterPro"/>
</dbReference>
<dbReference type="GeneID" id="93299453"/>
<comment type="caution">
    <text evidence="3">The sequence shown here is derived from an EMBL/GenBank/DDBJ whole genome shotgun (WGS) entry which is preliminary data.</text>
</comment>
<evidence type="ECO:0000313" key="7">
    <source>
        <dbReference type="Proteomes" id="UP000094067"/>
    </source>
</evidence>
<gene>
    <name evidence="3" type="primary">atpC_2</name>
    <name evidence="4" type="synonym">atpC_1</name>
    <name evidence="4" type="ORF">BEH84_00943</name>
    <name evidence="5" type="ORF">BEI59_18320</name>
    <name evidence="3" type="ORF">BEI61_01628</name>
    <name evidence="6" type="ORF">BEI63_11080</name>
</gene>